<dbReference type="OrthoDB" id="9793039at2"/>
<dbReference type="InterPro" id="IPR029068">
    <property type="entry name" value="Glyas_Bleomycin-R_OHBP_Dase"/>
</dbReference>
<reference evidence="2 3" key="1">
    <citation type="journal article" date="2015" name="Stand. Genomic Sci.">
        <title>Genomic Encyclopedia of Bacterial and Archaeal Type Strains, Phase III: the genomes of soil and plant-associated and newly described type strains.</title>
        <authorList>
            <person name="Whitman W.B."/>
            <person name="Woyke T."/>
            <person name="Klenk H.P."/>
            <person name="Zhou Y."/>
            <person name="Lilburn T.G."/>
            <person name="Beck B.J."/>
            <person name="De Vos P."/>
            <person name="Vandamme P."/>
            <person name="Eisen J.A."/>
            <person name="Garrity G."/>
            <person name="Hugenholtz P."/>
            <person name="Kyrpides N.C."/>
        </authorList>
    </citation>
    <scope>NUCLEOTIDE SEQUENCE [LARGE SCALE GENOMIC DNA]</scope>
    <source>
        <strain evidence="2 3">VKM Ac-2541</strain>
    </source>
</reference>
<evidence type="ECO:0000259" key="1">
    <source>
        <dbReference type="PROSITE" id="PS51819"/>
    </source>
</evidence>
<dbReference type="Gene3D" id="3.10.180.10">
    <property type="entry name" value="2,3-Dihydroxybiphenyl 1,2-Dioxygenase, domain 1"/>
    <property type="match status" value="2"/>
</dbReference>
<accession>A0A4R2IMZ0</accession>
<sequence length="257" mass="27899">MRERTEPWPGGTPIWVAMAADDPATAMKFYGELFGWDATYQGARDYWVCALDGRDLGGVGPKHAGTEHLPSRWTTYLATEQLERTLEAVTTYGGQVVVKPRDIDQHGRMALATDPSGAIFGLWQAAEHIGRGRGIDPGSLVWSEALTDDFDRAKEFYTAVFGYRAEEIRDFGPRYAALYAGGQPVAGIGELRPELPAGNRPPQWLPYFAAAGADAFVADVRATGGDVISPAFDTDFGRVAILTDPEAAPFGIIQLEC</sequence>
<keyword evidence="3" id="KW-1185">Reference proteome</keyword>
<proteinExistence type="predicted"/>
<dbReference type="SUPFAM" id="SSF54593">
    <property type="entry name" value="Glyoxalase/Bleomycin resistance protein/Dihydroxybiphenyl dioxygenase"/>
    <property type="match status" value="2"/>
</dbReference>
<name>A0A4R2IMZ0_9ACTN</name>
<organism evidence="2 3">
    <name type="scientific">Kribbella antiqua</name>
    <dbReference type="NCBI Taxonomy" id="2512217"/>
    <lineage>
        <taxon>Bacteria</taxon>
        <taxon>Bacillati</taxon>
        <taxon>Actinomycetota</taxon>
        <taxon>Actinomycetes</taxon>
        <taxon>Propionibacteriales</taxon>
        <taxon>Kribbellaceae</taxon>
        <taxon>Kribbella</taxon>
    </lineage>
</organism>
<feature type="domain" description="VOC" evidence="1">
    <location>
        <begin position="139"/>
        <end position="255"/>
    </location>
</feature>
<dbReference type="PANTHER" id="PTHR33993">
    <property type="entry name" value="GLYOXALASE-RELATED"/>
    <property type="match status" value="1"/>
</dbReference>
<dbReference type="PANTHER" id="PTHR33993:SF10">
    <property type="entry name" value="CONSERVED PROTEIN"/>
    <property type="match status" value="1"/>
</dbReference>
<evidence type="ECO:0000313" key="3">
    <source>
        <dbReference type="Proteomes" id="UP000295573"/>
    </source>
</evidence>
<dbReference type="RefSeq" id="WP_132151474.1">
    <property type="nucleotide sequence ID" value="NZ_SLWR01000007.1"/>
</dbReference>
<evidence type="ECO:0000313" key="2">
    <source>
        <dbReference type="EMBL" id="TCO46403.1"/>
    </source>
</evidence>
<protein>
    <recommendedName>
        <fullName evidence="1">VOC domain-containing protein</fullName>
    </recommendedName>
</protein>
<dbReference type="CDD" id="cd07247">
    <property type="entry name" value="SgaA_N_like"/>
    <property type="match status" value="2"/>
</dbReference>
<feature type="domain" description="VOC" evidence="1">
    <location>
        <begin position="12"/>
        <end position="125"/>
    </location>
</feature>
<dbReference type="EMBL" id="SLWR01000007">
    <property type="protein sequence ID" value="TCO46403.1"/>
    <property type="molecule type" value="Genomic_DNA"/>
</dbReference>
<gene>
    <name evidence="2" type="ORF">EV646_107428</name>
</gene>
<dbReference type="Pfam" id="PF00903">
    <property type="entry name" value="Glyoxalase"/>
    <property type="match status" value="2"/>
</dbReference>
<comment type="caution">
    <text evidence="2">The sequence shown here is derived from an EMBL/GenBank/DDBJ whole genome shotgun (WGS) entry which is preliminary data.</text>
</comment>
<dbReference type="Proteomes" id="UP000295573">
    <property type="component" value="Unassembled WGS sequence"/>
</dbReference>
<dbReference type="InterPro" id="IPR037523">
    <property type="entry name" value="VOC_core"/>
</dbReference>
<dbReference type="AlphaFoldDB" id="A0A4R2IMZ0"/>
<dbReference type="PROSITE" id="PS51819">
    <property type="entry name" value="VOC"/>
    <property type="match status" value="2"/>
</dbReference>
<dbReference type="InterPro" id="IPR052164">
    <property type="entry name" value="Anthracycline_SecMetBiosynth"/>
</dbReference>
<dbReference type="InterPro" id="IPR004360">
    <property type="entry name" value="Glyas_Fos-R_dOase_dom"/>
</dbReference>